<accession>A0A226D377</accession>
<comment type="caution">
    <text evidence="2">The sequence shown here is derived from an EMBL/GenBank/DDBJ whole genome shotgun (WGS) entry which is preliminary data.</text>
</comment>
<feature type="transmembrane region" description="Helical" evidence="1">
    <location>
        <begin position="76"/>
        <end position="96"/>
    </location>
</feature>
<keyword evidence="1" id="KW-0812">Transmembrane</keyword>
<dbReference type="Proteomes" id="UP000198287">
    <property type="component" value="Unassembled WGS sequence"/>
</dbReference>
<feature type="transmembrane region" description="Helical" evidence="1">
    <location>
        <begin position="136"/>
        <end position="157"/>
    </location>
</feature>
<reference evidence="2 3" key="1">
    <citation type="submission" date="2015-12" db="EMBL/GenBank/DDBJ databases">
        <title>The genome of Folsomia candida.</title>
        <authorList>
            <person name="Faddeeva A."/>
            <person name="Derks M.F."/>
            <person name="Anvar Y."/>
            <person name="Smit S."/>
            <person name="Van Straalen N."/>
            <person name="Roelofs D."/>
        </authorList>
    </citation>
    <scope>NUCLEOTIDE SEQUENCE [LARGE SCALE GENOMIC DNA]</scope>
    <source>
        <strain evidence="2 3">VU population</strain>
        <tissue evidence="2">Whole body</tissue>
    </source>
</reference>
<evidence type="ECO:0000313" key="3">
    <source>
        <dbReference type="Proteomes" id="UP000198287"/>
    </source>
</evidence>
<evidence type="ECO:0000313" key="2">
    <source>
        <dbReference type="EMBL" id="OXA40025.1"/>
    </source>
</evidence>
<protein>
    <submittedName>
        <fullName evidence="2">Uncharacterized protein</fullName>
    </submittedName>
</protein>
<evidence type="ECO:0000256" key="1">
    <source>
        <dbReference type="SAM" id="Phobius"/>
    </source>
</evidence>
<feature type="transmembrane region" description="Helical" evidence="1">
    <location>
        <begin position="103"/>
        <end position="124"/>
    </location>
</feature>
<dbReference type="EMBL" id="LNIX01000036">
    <property type="protein sequence ID" value="OXA40025.1"/>
    <property type="molecule type" value="Genomic_DNA"/>
</dbReference>
<name>A0A226D377_FOLCA</name>
<keyword evidence="3" id="KW-1185">Reference proteome</keyword>
<keyword evidence="1" id="KW-0472">Membrane</keyword>
<organism evidence="2 3">
    <name type="scientific">Folsomia candida</name>
    <name type="common">Springtail</name>
    <dbReference type="NCBI Taxonomy" id="158441"/>
    <lineage>
        <taxon>Eukaryota</taxon>
        <taxon>Metazoa</taxon>
        <taxon>Ecdysozoa</taxon>
        <taxon>Arthropoda</taxon>
        <taxon>Hexapoda</taxon>
        <taxon>Collembola</taxon>
        <taxon>Entomobryomorpha</taxon>
        <taxon>Isotomoidea</taxon>
        <taxon>Isotomidae</taxon>
        <taxon>Proisotominae</taxon>
        <taxon>Folsomia</taxon>
    </lineage>
</organism>
<proteinExistence type="predicted"/>
<sequence>MSQPVFNQVEGNIVSAPISVCRNSRWPIPQHAEVDESAPPLQFYPGRTSSTAQLVRDSHAYSDNIIRIGFIRSQFVMYYITGMTLSGIVFITLFPVQLRTELTYLTGLFAAMVGVGIMGVVMYSVVPTENLDGPDYLWLIIVGGALTIFFTMFWICLVKKMMMMMSGGRLSKSPEEFILASMYLYVGSAFMFIILPACIWLRRIQVCFSLFETPAESRNSGTARNSNSGTV</sequence>
<keyword evidence="1" id="KW-1133">Transmembrane helix</keyword>
<gene>
    <name evidence="2" type="ORF">Fcan01_25288</name>
</gene>
<feature type="transmembrane region" description="Helical" evidence="1">
    <location>
        <begin position="177"/>
        <end position="202"/>
    </location>
</feature>
<dbReference type="AlphaFoldDB" id="A0A226D377"/>